<name>A0ABT8ZT40_9SPHN</name>
<accession>A0ABT8ZT40</accession>
<gene>
    <name evidence="2" type="ORF">Q4610_19110</name>
</gene>
<dbReference type="Gene3D" id="3.40.50.300">
    <property type="entry name" value="P-loop containing nucleotide triphosphate hydrolases"/>
    <property type="match status" value="1"/>
</dbReference>
<dbReference type="EMBL" id="JAUQOM010000017">
    <property type="protein sequence ID" value="MDO7837159.1"/>
    <property type="molecule type" value="Genomic_DNA"/>
</dbReference>
<reference evidence="2" key="1">
    <citation type="submission" date="2023-07" db="EMBL/GenBank/DDBJ databases">
        <title>Bacterial whole genome sequence for Sphingobium sp. HBC34.</title>
        <authorList>
            <person name="Le V."/>
            <person name="Ko S.-R."/>
            <person name="Ahn C.-Y."/>
            <person name="Oh H.-M."/>
        </authorList>
    </citation>
    <scope>NUCLEOTIDE SEQUENCE</scope>
    <source>
        <strain evidence="2">HBC34</strain>
    </source>
</reference>
<proteinExistence type="predicted"/>
<dbReference type="InterPro" id="IPR027417">
    <property type="entry name" value="P-loop_NTPase"/>
</dbReference>
<dbReference type="Proteomes" id="UP001176471">
    <property type="component" value="Unassembled WGS sequence"/>
</dbReference>
<evidence type="ECO:0000259" key="1">
    <source>
        <dbReference type="Pfam" id="PF07755"/>
    </source>
</evidence>
<keyword evidence="3" id="KW-1185">Reference proteome</keyword>
<organism evidence="2 3">
    <name type="scientific">Sphingobium cyanobacteriorum</name>
    <dbReference type="NCBI Taxonomy" id="3063954"/>
    <lineage>
        <taxon>Bacteria</taxon>
        <taxon>Pseudomonadati</taxon>
        <taxon>Pseudomonadota</taxon>
        <taxon>Alphaproteobacteria</taxon>
        <taxon>Sphingomonadales</taxon>
        <taxon>Sphingomonadaceae</taxon>
        <taxon>Sphingobium</taxon>
    </lineage>
</organism>
<dbReference type="SUPFAM" id="SSF52540">
    <property type="entry name" value="P-loop containing nucleoside triphosphate hydrolases"/>
    <property type="match status" value="1"/>
</dbReference>
<comment type="caution">
    <text evidence="2">The sequence shown here is derived from an EMBL/GenBank/DDBJ whole genome shotgun (WGS) entry which is preliminary data.</text>
</comment>
<sequence>MFVETNHHFQADASTSSANLVPDAERMAGSAIERRLAAARRAFTTRNVSFADVRSLDRSSAPTAGDLVLARVVAIGQHPRLESPAGRREALYPGDEIVVVYGNRYAPDQFDAVVPETLDPCDLVAGGGIAAIMKAKHHKMKNPTRIEPIGLLAGEGDMILNVSSYSKIAATQINPLCKVIVIVGTSMNAGKTTTAATLIHGLNRAGLKVGAAKVTGTGSGGDIWSMVDAGARVALDFTDAGHGTTAGVPIPQLIEDSLNLIAAVSQGNDVAVIEVADGLFQTETSALLQEPRFAGAIDKVILAAGDAMGAAFGYQWLAAKGLPISLIAGCVGSSPLGLREAACATGLPVATLSELGDPQIAPRFCFGETLLASAA</sequence>
<protein>
    <submittedName>
        <fullName evidence="2">DUF1611 domain-containing protein</fullName>
    </submittedName>
</protein>
<dbReference type="RefSeq" id="WP_304537464.1">
    <property type="nucleotide sequence ID" value="NZ_JAUQOM010000017.1"/>
</dbReference>
<feature type="domain" description="D-glutamate N-acetyltransferase-like C-terminal" evidence="1">
    <location>
        <begin position="176"/>
        <end position="219"/>
    </location>
</feature>
<evidence type="ECO:0000313" key="3">
    <source>
        <dbReference type="Proteomes" id="UP001176471"/>
    </source>
</evidence>
<dbReference type="InterPro" id="IPR035086">
    <property type="entry name" value="DgcN-like_C"/>
</dbReference>
<evidence type="ECO:0000313" key="2">
    <source>
        <dbReference type="EMBL" id="MDO7837159.1"/>
    </source>
</evidence>
<dbReference type="Pfam" id="PF07755">
    <property type="entry name" value="DUF1611"/>
    <property type="match status" value="1"/>
</dbReference>